<gene>
    <name evidence="2" type="ORF">EGH21_19155</name>
</gene>
<dbReference type="EMBL" id="RKLR01000010">
    <property type="protein sequence ID" value="MBX0325149.1"/>
    <property type="molecule type" value="Genomic_DNA"/>
</dbReference>
<comment type="caution">
    <text evidence="2">The sequence shown here is derived from an EMBL/GenBank/DDBJ whole genome shotgun (WGS) entry which is preliminary data.</text>
</comment>
<protein>
    <recommendedName>
        <fullName evidence="4">Metal-dependent hydrolase</fullName>
    </recommendedName>
</protein>
<evidence type="ECO:0000256" key="1">
    <source>
        <dbReference type="SAM" id="Phobius"/>
    </source>
</evidence>
<feature type="transmembrane region" description="Helical" evidence="1">
    <location>
        <begin position="12"/>
        <end position="37"/>
    </location>
</feature>
<proteinExistence type="predicted"/>
<accession>A0AAW4PWX1</accession>
<dbReference type="Proteomes" id="UP001430377">
    <property type="component" value="Unassembled WGS sequence"/>
</dbReference>
<feature type="transmembrane region" description="Helical" evidence="1">
    <location>
        <begin position="72"/>
        <end position="92"/>
    </location>
</feature>
<keyword evidence="1" id="KW-1133">Transmembrane helix</keyword>
<evidence type="ECO:0000313" key="2">
    <source>
        <dbReference type="EMBL" id="MBX0325149.1"/>
    </source>
</evidence>
<feature type="transmembrane region" description="Helical" evidence="1">
    <location>
        <begin position="113"/>
        <end position="134"/>
    </location>
</feature>
<evidence type="ECO:0008006" key="4">
    <source>
        <dbReference type="Google" id="ProtNLM"/>
    </source>
</evidence>
<sequence length="149" mass="16638">MTRPERHVASAVPVAFLAVVLGYHPAVAVPLVAGTLLPELDTVDERLHRSWLLHTFLLPALVYTGLERVGLLPPVFATTIHFVTLGMALHFLADFVYPRESTNEGARWPVRPVLVSSPWGLLWLGLAWTVQWFVYLSPSFIPWLVGFSV</sequence>
<reference evidence="2 3" key="1">
    <citation type="submission" date="2021-06" db="EMBL/GenBank/DDBJ databases">
        <title>Halomicroarcula sp. a new haloarchaeum isolated from saline soil.</title>
        <authorList>
            <person name="Duran-Viseras A."/>
            <person name="Sanchez-Porro C."/>
            <person name="Ventosa A."/>
        </authorList>
    </citation>
    <scope>NUCLEOTIDE SEQUENCE [LARGE SCALE GENOMIC DNA]</scope>
    <source>
        <strain evidence="2 3">F13</strain>
    </source>
</reference>
<keyword evidence="3" id="KW-1185">Reference proteome</keyword>
<dbReference type="RefSeq" id="WP_220620011.1">
    <property type="nucleotide sequence ID" value="NZ_RKLR01000010.1"/>
</dbReference>
<dbReference type="AlphaFoldDB" id="A0AAW4PWX1"/>
<name>A0AAW4PWX1_9EURY</name>
<organism evidence="2 3">
    <name type="scientific">Haloarcula rubra</name>
    <dbReference type="NCBI Taxonomy" id="2487747"/>
    <lineage>
        <taxon>Archaea</taxon>
        <taxon>Methanobacteriati</taxon>
        <taxon>Methanobacteriota</taxon>
        <taxon>Stenosarchaea group</taxon>
        <taxon>Halobacteria</taxon>
        <taxon>Halobacteriales</taxon>
        <taxon>Haloarculaceae</taxon>
        <taxon>Haloarcula</taxon>
    </lineage>
</organism>
<keyword evidence="1" id="KW-0812">Transmembrane</keyword>
<evidence type="ECO:0000313" key="3">
    <source>
        <dbReference type="Proteomes" id="UP001430377"/>
    </source>
</evidence>
<keyword evidence="1" id="KW-0472">Membrane</keyword>